<comment type="similarity">
    <text evidence="1">Belongs to the peptidase C2 family.</text>
</comment>
<keyword evidence="2 6" id="KW-0645">Protease</keyword>
<dbReference type="InterPro" id="IPR001300">
    <property type="entry name" value="Peptidase_C2_calpain_cat"/>
</dbReference>
<dbReference type="EMBL" id="CDMZ01005802">
    <property type="protein sequence ID" value="CEM54623.1"/>
    <property type="molecule type" value="Genomic_DNA"/>
</dbReference>
<feature type="coiled-coil region" evidence="7">
    <location>
        <begin position="250"/>
        <end position="297"/>
    </location>
</feature>
<protein>
    <recommendedName>
        <fullName evidence="10">Calpain catalytic domain-containing protein</fullName>
    </recommendedName>
</protein>
<evidence type="ECO:0000256" key="6">
    <source>
        <dbReference type="PROSITE-ProRule" id="PRU00239"/>
    </source>
</evidence>
<dbReference type="GO" id="GO:0004198">
    <property type="term" value="F:calcium-dependent cysteine-type endopeptidase activity"/>
    <property type="evidence" value="ECO:0007669"/>
    <property type="project" value="InterPro"/>
</dbReference>
<keyword evidence="9" id="KW-0732">Signal</keyword>
<keyword evidence="4 6" id="KW-0788">Thiol protease</keyword>
<dbReference type="PROSITE" id="PS50203">
    <property type="entry name" value="CALPAIN_CAT"/>
    <property type="match status" value="1"/>
</dbReference>
<accession>A0A0G4IBS6</accession>
<feature type="active site" evidence="6">
    <location>
        <position position="889"/>
    </location>
</feature>
<evidence type="ECO:0000256" key="9">
    <source>
        <dbReference type="SAM" id="SignalP"/>
    </source>
</evidence>
<feature type="compositionally biased region" description="Basic and acidic residues" evidence="8">
    <location>
        <begin position="207"/>
        <end position="216"/>
    </location>
</feature>
<dbReference type="VEuPathDB" id="CryptoDB:Cvel_12916"/>
<feature type="signal peptide" evidence="9">
    <location>
        <begin position="1"/>
        <end position="26"/>
    </location>
</feature>
<organism evidence="11">
    <name type="scientific">Chromera velia CCMP2878</name>
    <dbReference type="NCBI Taxonomy" id="1169474"/>
    <lineage>
        <taxon>Eukaryota</taxon>
        <taxon>Sar</taxon>
        <taxon>Alveolata</taxon>
        <taxon>Colpodellida</taxon>
        <taxon>Chromeraceae</taxon>
        <taxon>Chromera</taxon>
    </lineage>
</organism>
<sequence>MRFCLFLLRCSAFLLWVPVIPLLLSSSRVHEGKSQDRSRCAVRLFERQVQFEKSDGSLRSQPAVSFLVTPTRDCSSESSDSALFDAGEGGRVLTFLLDGSGVPLLESSAVLLSDEDWDWEMEGEGEEVATEGEHARACVEEASESGAMGGVREGDGGAEDDEEEEEEEDLDEEGEEEDGLVGEVVLTFDGDSLEGSREIFLLKETEMRSTRDRDDSSAAQRASQKVRRLSQRLSSRIDPGWQTSEEYAREESLRNQMKEKQEEIDILVKQKRFDSRLAKLEREMRQLNEELNGMLMEGSRNIDSHSERDFRDGGRNSFTSSNFVRTQPFLEPLEFRCSDTELIRFLRRVSELWSPRWSLSEFGPEEEGGVGEGGSVRGMLDSVSKDLETNGKLRVRTQRLTGFLLSALVSLHSRVGLSSHSSTGSGSVVPSVLGPRVEQKTDRMAEVVLNGRRASDGVGGQRKGLYDLAVKGKEPAFVDSELQLSSVTYRCLFPLAAPLEGRDRAWLGESRMEEVTGLEALRMESASLWVDELFFSCFHEEVSLETVRTLLEHGGIPPLTTVSMREFQEFGSVKKLVERESSLMGRLFTSKEKLLGEIFNETRQSRGEAEEKLEGLWDASFPDTKEVRRFLSSFLASLQDRNLKFVDPFFSFTNSDMKRFGDIQWRLSDVVDAWEIKRGRRPDKRLRGLCADVAHFTDVAQGELGNCMELVLWMGIVCNDSNFFDKSDVFPLGDTLKETGALVVRLWSHHLNSFRLVLVDDLLFPDAAGVKCRGERISLWPAMLMKSLAKLEGSFEALGQFGQFARTREEGLYLIGKEGGKEDEVSESYEREIVDSLRDWNLKAAEEPERVGSFMSALQQLWMQMRVPIGVSHPPLEGPSCEWNLENMHQYAVVGMLPLSLGGEGEGNKGEGEGALPETVIVSEKKGDEPQRESVDELLLLIANPWGNSTKDEVNCRFGLNSTELQQRPEVREWVINRLIAPGVTLPEGITPESYTEWEDRPSGFLISATDLFNGAFGVLTLHRPGNITQLTFRPNSSVKWSAAVNWEELLEYELPYEVAKLTKPG</sequence>
<reference evidence="11" key="1">
    <citation type="submission" date="2014-11" db="EMBL/GenBank/DDBJ databases">
        <authorList>
            <person name="Otto D Thomas"/>
            <person name="Naeem Raeece"/>
        </authorList>
    </citation>
    <scope>NUCLEOTIDE SEQUENCE</scope>
</reference>
<evidence type="ECO:0000313" key="11">
    <source>
        <dbReference type="EMBL" id="CEM54623.1"/>
    </source>
</evidence>
<evidence type="ECO:0000259" key="10">
    <source>
        <dbReference type="PROSITE" id="PS50203"/>
    </source>
</evidence>
<dbReference type="InterPro" id="IPR022684">
    <property type="entry name" value="Calpain_cysteine_protease"/>
</dbReference>
<evidence type="ECO:0000256" key="1">
    <source>
        <dbReference type="ARBA" id="ARBA00007623"/>
    </source>
</evidence>
<keyword evidence="7" id="KW-0175">Coiled coil</keyword>
<feature type="active site" evidence="6">
    <location>
        <position position="944"/>
    </location>
</feature>
<dbReference type="InterPro" id="IPR038765">
    <property type="entry name" value="Papain-like_cys_pep_sf"/>
</dbReference>
<feature type="region of interest" description="Disordered" evidence="8">
    <location>
        <begin position="140"/>
        <end position="181"/>
    </location>
</feature>
<dbReference type="SUPFAM" id="SSF54001">
    <property type="entry name" value="Cysteine proteinases"/>
    <property type="match status" value="1"/>
</dbReference>
<dbReference type="PANTHER" id="PTHR10183">
    <property type="entry name" value="CALPAIN"/>
    <property type="match status" value="1"/>
</dbReference>
<dbReference type="Pfam" id="PF00648">
    <property type="entry name" value="Peptidase_C2"/>
    <property type="match status" value="1"/>
</dbReference>
<evidence type="ECO:0000256" key="4">
    <source>
        <dbReference type="ARBA" id="ARBA00022807"/>
    </source>
</evidence>
<keyword evidence="3 6" id="KW-0378">Hydrolase</keyword>
<dbReference type="GO" id="GO:0006508">
    <property type="term" value="P:proteolysis"/>
    <property type="evidence" value="ECO:0007669"/>
    <property type="project" value="UniProtKB-KW"/>
</dbReference>
<feature type="region of interest" description="Disordered" evidence="8">
    <location>
        <begin position="207"/>
        <end position="243"/>
    </location>
</feature>
<feature type="chain" id="PRO_5005192958" description="Calpain catalytic domain-containing protein" evidence="9">
    <location>
        <begin position="27"/>
        <end position="1066"/>
    </location>
</feature>
<feature type="compositionally biased region" description="Acidic residues" evidence="8">
    <location>
        <begin position="156"/>
        <end position="180"/>
    </location>
</feature>
<dbReference type="PhylomeDB" id="A0A0G4IBS6"/>
<name>A0A0G4IBS6_9ALVE</name>
<evidence type="ECO:0000256" key="5">
    <source>
        <dbReference type="PIRSR" id="PIRSR622684-1"/>
    </source>
</evidence>
<evidence type="ECO:0000256" key="8">
    <source>
        <dbReference type="SAM" id="MobiDB-lite"/>
    </source>
</evidence>
<feature type="domain" description="Calpain catalytic" evidence="10">
    <location>
        <begin position="644"/>
        <end position="974"/>
    </location>
</feature>
<gene>
    <name evidence="11" type="ORF">Cvel_12916</name>
</gene>
<proteinExistence type="inferred from homology"/>
<dbReference type="PANTHER" id="PTHR10183:SF379">
    <property type="entry name" value="CALPAIN-5"/>
    <property type="match status" value="1"/>
</dbReference>
<evidence type="ECO:0000256" key="7">
    <source>
        <dbReference type="SAM" id="Coils"/>
    </source>
</evidence>
<feature type="active site" evidence="5 6">
    <location>
        <position position="707"/>
    </location>
</feature>
<evidence type="ECO:0000256" key="2">
    <source>
        <dbReference type="ARBA" id="ARBA00022670"/>
    </source>
</evidence>
<evidence type="ECO:0000256" key="3">
    <source>
        <dbReference type="ARBA" id="ARBA00022801"/>
    </source>
</evidence>
<dbReference type="AlphaFoldDB" id="A0A0G4IBS6"/>